<protein>
    <submittedName>
        <fullName evidence="1">Uncharacterized protein</fullName>
    </submittedName>
</protein>
<sequence length="242" mass="27454">MTHWRLLLILLWLVIIPTSYSQPHHPVPPQTSKISKLSIANVVAHTPENCAVVSLTKAYQALGIELEFIVLPSKRSIIASNNGLLDGETARIAGIEKKYPNLIPIPVAICRMETVAVSKQTIKFKQIEDLTQYKMGIKNGALLHQKLFKGVEYKPFVYNKQLINAVRKKQIDLAIMTKSKAESLINQYGYSQLTIQQPVLATTYLYHYLNKKHQHLVQKLTSELKKLEASGFIEQAMRNHQD</sequence>
<accession>A0A2S0VLU0</accession>
<dbReference type="KEGG" id="cate:C2869_01375"/>
<dbReference type="PANTHER" id="PTHR38834">
    <property type="entry name" value="PERIPLASMIC SUBSTRATE BINDING PROTEIN FAMILY 3"/>
    <property type="match status" value="1"/>
</dbReference>
<organism evidence="1 2">
    <name type="scientific">Saccharobesus litoralis</name>
    <dbReference type="NCBI Taxonomy" id="2172099"/>
    <lineage>
        <taxon>Bacteria</taxon>
        <taxon>Pseudomonadati</taxon>
        <taxon>Pseudomonadota</taxon>
        <taxon>Gammaproteobacteria</taxon>
        <taxon>Alteromonadales</taxon>
        <taxon>Alteromonadaceae</taxon>
        <taxon>Saccharobesus</taxon>
    </lineage>
</organism>
<dbReference type="AlphaFoldDB" id="A0A2S0VLU0"/>
<keyword evidence="2" id="KW-1185">Reference proteome</keyword>
<evidence type="ECO:0000313" key="2">
    <source>
        <dbReference type="Proteomes" id="UP000244441"/>
    </source>
</evidence>
<dbReference type="RefSeq" id="WP_108601253.1">
    <property type="nucleotide sequence ID" value="NZ_CP026604.1"/>
</dbReference>
<dbReference type="PANTHER" id="PTHR38834:SF3">
    <property type="entry name" value="SOLUTE-BINDING PROTEIN FAMILY 3_N-TERMINAL DOMAIN-CONTAINING PROTEIN"/>
    <property type="match status" value="1"/>
</dbReference>
<evidence type="ECO:0000313" key="1">
    <source>
        <dbReference type="EMBL" id="AWB65176.1"/>
    </source>
</evidence>
<dbReference type="EMBL" id="CP026604">
    <property type="protein sequence ID" value="AWB65176.1"/>
    <property type="molecule type" value="Genomic_DNA"/>
</dbReference>
<dbReference type="SUPFAM" id="SSF53850">
    <property type="entry name" value="Periplasmic binding protein-like II"/>
    <property type="match status" value="1"/>
</dbReference>
<dbReference type="Gene3D" id="3.40.190.10">
    <property type="entry name" value="Periplasmic binding protein-like II"/>
    <property type="match status" value="2"/>
</dbReference>
<gene>
    <name evidence="1" type="ORF">C2869_01375</name>
</gene>
<dbReference type="OrthoDB" id="6838256at2"/>
<name>A0A2S0VLU0_9ALTE</name>
<proteinExistence type="predicted"/>
<dbReference type="Proteomes" id="UP000244441">
    <property type="component" value="Chromosome"/>
</dbReference>
<reference evidence="1 2" key="1">
    <citation type="submission" date="2018-01" db="EMBL/GenBank/DDBJ databases">
        <title>Genome sequence of a Cantenovulum-like bacteria.</title>
        <authorList>
            <person name="Tan W.R."/>
            <person name="Lau N.-S."/>
            <person name="Go F."/>
            <person name="Amirul A.-A.A."/>
        </authorList>
    </citation>
    <scope>NUCLEOTIDE SEQUENCE [LARGE SCALE GENOMIC DNA]</scope>
    <source>
        <strain evidence="1 2">CCB-QB4</strain>
    </source>
</reference>